<organism evidence="1 2">
    <name type="scientific">Eikenella corrodens ATCC 23834</name>
    <dbReference type="NCBI Taxonomy" id="546274"/>
    <lineage>
        <taxon>Bacteria</taxon>
        <taxon>Pseudomonadati</taxon>
        <taxon>Pseudomonadota</taxon>
        <taxon>Betaproteobacteria</taxon>
        <taxon>Neisseriales</taxon>
        <taxon>Neisseriaceae</taxon>
        <taxon>Eikenella</taxon>
    </lineage>
</organism>
<accession>C0DTQ7</accession>
<proteinExistence type="predicted"/>
<dbReference type="Proteomes" id="UP000005837">
    <property type="component" value="Unassembled WGS sequence"/>
</dbReference>
<dbReference type="EMBL" id="ACEA01000016">
    <property type="protein sequence ID" value="EEG24554.1"/>
    <property type="molecule type" value="Genomic_DNA"/>
</dbReference>
<dbReference type="AlphaFoldDB" id="C0DTQ7"/>
<gene>
    <name evidence="1" type="ORF">EIKCOROL_00737</name>
</gene>
<evidence type="ECO:0000313" key="1">
    <source>
        <dbReference type="EMBL" id="EEG24554.1"/>
    </source>
</evidence>
<name>C0DTQ7_EIKCO</name>
<evidence type="ECO:0000313" key="2">
    <source>
        <dbReference type="Proteomes" id="UP000005837"/>
    </source>
</evidence>
<protein>
    <submittedName>
        <fullName evidence="1">Uncharacterized protein</fullName>
    </submittedName>
</protein>
<dbReference type="HOGENOM" id="CLU_3199222_0_0_4"/>
<comment type="caution">
    <text evidence="1">The sequence shown here is derived from an EMBL/GenBank/DDBJ whole genome shotgun (WGS) entry which is preliminary data.</text>
</comment>
<sequence length="45" mass="5107">MLYSFNQMLFAKLSGIARSLELRQIKLVQRKHNPPAMACQVACSL</sequence>
<reference evidence="1 2" key="1">
    <citation type="submission" date="2009-01" db="EMBL/GenBank/DDBJ databases">
        <authorList>
            <person name="Fulton L."/>
            <person name="Clifton S."/>
            <person name="Chinwalla A.T."/>
            <person name="Mitreva M."/>
            <person name="Sodergren E."/>
            <person name="Weinstock G."/>
            <person name="Clifton S."/>
            <person name="Dooling D.J."/>
            <person name="Fulton B."/>
            <person name="Minx P."/>
            <person name="Pepin K.H."/>
            <person name="Johnson M."/>
            <person name="Bhonagiri V."/>
            <person name="Nash W.E."/>
            <person name="Mardis E.R."/>
            <person name="Wilson R.K."/>
        </authorList>
    </citation>
    <scope>NUCLEOTIDE SEQUENCE [LARGE SCALE GENOMIC DNA]</scope>
    <source>
        <strain evidence="1 2">ATCC 23834</strain>
    </source>
</reference>